<evidence type="ECO:0000313" key="5">
    <source>
        <dbReference type="Proteomes" id="UP001206595"/>
    </source>
</evidence>
<comment type="caution">
    <text evidence="4">The sequence shown here is derived from an EMBL/GenBank/DDBJ whole genome shotgun (WGS) entry which is preliminary data.</text>
</comment>
<feature type="domain" description="RRM" evidence="3">
    <location>
        <begin position="9"/>
        <end position="79"/>
    </location>
</feature>
<dbReference type="SUPFAM" id="SSF54928">
    <property type="entry name" value="RNA-binding domain, RBD"/>
    <property type="match status" value="1"/>
</dbReference>
<reference evidence="4" key="1">
    <citation type="submission" date="2021-06" db="EMBL/GenBank/DDBJ databases">
        <authorList>
            <consortium name="DOE Joint Genome Institute"/>
            <person name="Mondo S.J."/>
            <person name="Amses K.R."/>
            <person name="Simmons D.R."/>
            <person name="Longcore J.E."/>
            <person name="Seto K."/>
            <person name="Alves G.H."/>
            <person name="Bonds A.E."/>
            <person name="Quandt C.A."/>
            <person name="Davis W.J."/>
            <person name="Chang Y."/>
            <person name="Letcher P.M."/>
            <person name="Powell M.J."/>
            <person name="Kuo A."/>
            <person name="Labutti K."/>
            <person name="Pangilinan J."/>
            <person name="Andreopoulos W."/>
            <person name="Tritt A."/>
            <person name="Riley R."/>
            <person name="Hundley H."/>
            <person name="Johnson J."/>
            <person name="Lipzen A."/>
            <person name="Barry K."/>
            <person name="Berbee M.L."/>
            <person name="Buchler N.E."/>
            <person name="Grigoriev I.V."/>
            <person name="Spatafora J.W."/>
            <person name="Stajich J.E."/>
            <person name="James T.Y."/>
        </authorList>
    </citation>
    <scope>NUCLEOTIDE SEQUENCE</scope>
    <source>
        <strain evidence="4">AG</strain>
    </source>
</reference>
<dbReference type="Pfam" id="PF00076">
    <property type="entry name" value="RRM_1"/>
    <property type="match status" value="1"/>
</dbReference>
<dbReference type="SMART" id="SM00360">
    <property type="entry name" value="RRM"/>
    <property type="match status" value="1"/>
</dbReference>
<evidence type="ECO:0000313" key="4">
    <source>
        <dbReference type="EMBL" id="KAI8576090.1"/>
    </source>
</evidence>
<feature type="compositionally biased region" description="Polar residues" evidence="2">
    <location>
        <begin position="205"/>
        <end position="215"/>
    </location>
</feature>
<dbReference type="GeneID" id="75917179"/>
<feature type="region of interest" description="Disordered" evidence="2">
    <location>
        <begin position="127"/>
        <end position="155"/>
    </location>
</feature>
<feature type="compositionally biased region" description="Basic residues" evidence="2">
    <location>
        <begin position="333"/>
        <end position="346"/>
    </location>
</feature>
<feature type="compositionally biased region" description="Polar residues" evidence="2">
    <location>
        <begin position="133"/>
        <end position="143"/>
    </location>
</feature>
<feature type="region of interest" description="Disordered" evidence="2">
    <location>
        <begin position="189"/>
        <end position="256"/>
    </location>
</feature>
<dbReference type="RefSeq" id="XP_051441094.1">
    <property type="nucleotide sequence ID" value="XM_051591836.1"/>
</dbReference>
<dbReference type="PROSITE" id="PS50102">
    <property type="entry name" value="RRM"/>
    <property type="match status" value="1"/>
</dbReference>
<feature type="region of interest" description="Disordered" evidence="2">
    <location>
        <begin position="285"/>
        <end position="356"/>
    </location>
</feature>
<evidence type="ECO:0000259" key="3">
    <source>
        <dbReference type="PROSITE" id="PS50102"/>
    </source>
</evidence>
<proteinExistence type="predicted"/>
<feature type="compositionally biased region" description="Basic and acidic residues" evidence="2">
    <location>
        <begin position="216"/>
        <end position="232"/>
    </location>
</feature>
<dbReference type="CDD" id="cd00590">
    <property type="entry name" value="RRM_SF"/>
    <property type="match status" value="1"/>
</dbReference>
<protein>
    <recommendedName>
        <fullName evidence="3">RRM domain-containing protein</fullName>
    </recommendedName>
</protein>
<dbReference type="GO" id="GO:0003723">
    <property type="term" value="F:RNA binding"/>
    <property type="evidence" value="ECO:0007669"/>
    <property type="project" value="UniProtKB-UniRule"/>
</dbReference>
<dbReference type="EMBL" id="MU620962">
    <property type="protein sequence ID" value="KAI8576090.1"/>
    <property type="molecule type" value="Genomic_DNA"/>
</dbReference>
<dbReference type="AlphaFoldDB" id="A0AAD5H943"/>
<dbReference type="Proteomes" id="UP001206595">
    <property type="component" value="Unassembled WGS sequence"/>
</dbReference>
<dbReference type="InterPro" id="IPR012677">
    <property type="entry name" value="Nucleotide-bd_a/b_plait_sf"/>
</dbReference>
<evidence type="ECO:0000256" key="1">
    <source>
        <dbReference type="PROSITE-ProRule" id="PRU00176"/>
    </source>
</evidence>
<feature type="compositionally biased region" description="Polar residues" evidence="2">
    <location>
        <begin position="233"/>
        <end position="252"/>
    </location>
</feature>
<keyword evidence="1" id="KW-0694">RNA-binding</keyword>
<dbReference type="InterPro" id="IPR035979">
    <property type="entry name" value="RBD_domain_sf"/>
</dbReference>
<organism evidence="4 5">
    <name type="scientific">Umbelopsis ramanniana AG</name>
    <dbReference type="NCBI Taxonomy" id="1314678"/>
    <lineage>
        <taxon>Eukaryota</taxon>
        <taxon>Fungi</taxon>
        <taxon>Fungi incertae sedis</taxon>
        <taxon>Mucoromycota</taxon>
        <taxon>Mucoromycotina</taxon>
        <taxon>Umbelopsidomycetes</taxon>
        <taxon>Umbelopsidales</taxon>
        <taxon>Umbelopsidaceae</taxon>
        <taxon>Umbelopsis</taxon>
    </lineage>
</organism>
<gene>
    <name evidence="4" type="ORF">K450DRAFT_258408</name>
</gene>
<dbReference type="InterPro" id="IPR000504">
    <property type="entry name" value="RRM_dom"/>
</dbReference>
<evidence type="ECO:0000256" key="2">
    <source>
        <dbReference type="SAM" id="MobiDB-lite"/>
    </source>
</evidence>
<name>A0AAD5H943_UMBRA</name>
<accession>A0AAD5H943</accession>
<dbReference type="Gene3D" id="3.30.70.330">
    <property type="match status" value="1"/>
</dbReference>
<reference evidence="4" key="2">
    <citation type="journal article" date="2022" name="Proc. Natl. Acad. Sci. U.S.A.">
        <title>Diploid-dominant life cycles characterize the early evolution of Fungi.</title>
        <authorList>
            <person name="Amses K.R."/>
            <person name="Simmons D.R."/>
            <person name="Longcore J.E."/>
            <person name="Mondo S.J."/>
            <person name="Seto K."/>
            <person name="Jeronimo G.H."/>
            <person name="Bonds A.E."/>
            <person name="Quandt C.A."/>
            <person name="Davis W.J."/>
            <person name="Chang Y."/>
            <person name="Federici B.A."/>
            <person name="Kuo A."/>
            <person name="LaButti K."/>
            <person name="Pangilinan J."/>
            <person name="Andreopoulos W."/>
            <person name="Tritt A."/>
            <person name="Riley R."/>
            <person name="Hundley H."/>
            <person name="Johnson J."/>
            <person name="Lipzen A."/>
            <person name="Barry K."/>
            <person name="Lang B.F."/>
            <person name="Cuomo C.A."/>
            <person name="Buchler N.E."/>
            <person name="Grigoriev I.V."/>
            <person name="Spatafora J.W."/>
            <person name="Stajich J.E."/>
            <person name="James T.Y."/>
        </authorList>
    </citation>
    <scope>NUCLEOTIDE SEQUENCE</scope>
    <source>
        <strain evidence="4">AG</strain>
    </source>
</reference>
<keyword evidence="5" id="KW-1185">Reference proteome</keyword>
<sequence length="356" mass="41204">MLNVLFSLMPLYVHNLPARSYSPALKNLIEPYGRIRYIEERNGYAYVEMHDERNCRTVLDRCDGVLFKGATIRVRFTDRDDEILPHDDIPLNHTCQVCTGIGHTAIECPTSRHRAIAASLALAHGLERPRGNTGDTNTTNFSLHSRHRSDEMRVERPPIRRPLSGDLLDHHHLGREYSTRINTNRHSFNNLSAYDRPIPREFPMSSRSTTYLNMNRDQRGIPDGPRYKDNRSSARFNNQHTQNRPGRSSSLQDYRRTSREIRTRQVKWNKDVVFCLALTLQRLCRSRTPPPRGPAKRNGPVPRPYGEEGHSRNGMKRFSQSRTVHKSEDMATRRSKSPPHHPRNFRGPRTPSPDHN</sequence>